<comment type="caution">
    <text evidence="2">The sequence shown here is derived from an EMBL/GenBank/DDBJ whole genome shotgun (WGS) entry which is preliminary data.</text>
</comment>
<reference evidence="3" key="1">
    <citation type="journal article" date="2019" name="bioRxiv">
        <title>Genomics, evolutionary history and diagnostics of the Alternaria alternata species group including apple and Asian pear pathotypes.</title>
        <authorList>
            <person name="Armitage A.D."/>
            <person name="Cockerton H.M."/>
            <person name="Sreenivasaprasad S."/>
            <person name="Woodhall J.W."/>
            <person name="Lane C.R."/>
            <person name="Harrison R.J."/>
            <person name="Clarkson J.P."/>
        </authorList>
    </citation>
    <scope>NUCLEOTIDE SEQUENCE [LARGE SCALE GENOMIC DNA]</scope>
    <source>
        <strain evidence="3">FERA 1177</strain>
    </source>
</reference>
<evidence type="ECO:0008006" key="4">
    <source>
        <dbReference type="Google" id="ProtNLM"/>
    </source>
</evidence>
<feature type="compositionally biased region" description="Acidic residues" evidence="1">
    <location>
        <begin position="78"/>
        <end position="89"/>
    </location>
</feature>
<dbReference type="AlphaFoldDB" id="A0A4Q4NF74"/>
<feature type="region of interest" description="Disordered" evidence="1">
    <location>
        <begin position="1"/>
        <end position="52"/>
    </location>
</feature>
<name>A0A4Q4NF74_ALTAL</name>
<evidence type="ECO:0000256" key="1">
    <source>
        <dbReference type="SAM" id="MobiDB-lite"/>
    </source>
</evidence>
<dbReference type="Proteomes" id="UP000291422">
    <property type="component" value="Unassembled WGS sequence"/>
</dbReference>
<dbReference type="EMBL" id="PDXD01000014">
    <property type="protein sequence ID" value="RYN75558.1"/>
    <property type="molecule type" value="Genomic_DNA"/>
</dbReference>
<organism evidence="2 3">
    <name type="scientific">Alternaria alternata</name>
    <name type="common">Alternaria rot fungus</name>
    <name type="synonym">Torula alternata</name>
    <dbReference type="NCBI Taxonomy" id="5599"/>
    <lineage>
        <taxon>Eukaryota</taxon>
        <taxon>Fungi</taxon>
        <taxon>Dikarya</taxon>
        <taxon>Ascomycota</taxon>
        <taxon>Pezizomycotina</taxon>
        <taxon>Dothideomycetes</taxon>
        <taxon>Pleosporomycetidae</taxon>
        <taxon>Pleosporales</taxon>
        <taxon>Pleosporineae</taxon>
        <taxon>Pleosporaceae</taxon>
        <taxon>Alternaria</taxon>
        <taxon>Alternaria sect. Alternaria</taxon>
        <taxon>Alternaria alternata complex</taxon>
    </lineage>
</organism>
<dbReference type="PANTHER" id="PTHR42085:SF2">
    <property type="entry name" value="F-BOX DOMAIN-CONTAINING PROTEIN"/>
    <property type="match status" value="1"/>
</dbReference>
<proteinExistence type="predicted"/>
<dbReference type="VEuPathDB" id="FungiDB:CC77DRAFT_380084"/>
<accession>A0A4Q4NF74</accession>
<evidence type="ECO:0000313" key="2">
    <source>
        <dbReference type="EMBL" id="RYN75558.1"/>
    </source>
</evidence>
<feature type="region of interest" description="Disordered" evidence="1">
    <location>
        <begin position="78"/>
        <end position="125"/>
    </location>
</feature>
<sequence>MAPKPKTSNPPPPASSPPASPHSRDTSPELGSPSRITQYNQKTGRPVRKSAGKIKRVAGYVDFEDAEFDALTDSELSELSELDDEDDMDPLSLSGKKKKKNKKGALKRKRSPSPPSPHLEPVINNQELDDLTDNEEGGAFHRNDPKKPPMTLQFNVPLGFHGPLFVKLDSTLLHINQQGKLHEMQPGKSKKLCTVSPEQVGTTAVRPKGFTDLPGELRNTIYRHLFARKDKDSRLRIPLRSIDPKNSLTKSAQFLRSCKLVHNEACSILYGENTFSFHRHYDTRGPYWEPVPKEIGYQDVLHFLRTIGPENIQYLRDVDFVFDDARPKDTPYVTSNEQRRYLNDDYLMNCLRVLRDAKLRKISMYFGGRRQLGRTDVRFLGYMEQVKADEVSRKSEKYYHSADRYMSHVAWNHLKDMMTRKKKLYENE</sequence>
<evidence type="ECO:0000313" key="3">
    <source>
        <dbReference type="Proteomes" id="UP000291422"/>
    </source>
</evidence>
<feature type="compositionally biased region" description="Basic residues" evidence="1">
    <location>
        <begin position="95"/>
        <end position="111"/>
    </location>
</feature>
<gene>
    <name evidence="2" type="ORF">AA0117_g6178</name>
</gene>
<protein>
    <recommendedName>
        <fullName evidence="4">F-box domain-containing protein</fullName>
    </recommendedName>
</protein>
<feature type="compositionally biased region" description="Pro residues" evidence="1">
    <location>
        <begin position="8"/>
        <end position="20"/>
    </location>
</feature>
<feature type="compositionally biased region" description="Polar residues" evidence="1">
    <location>
        <begin position="34"/>
        <end position="43"/>
    </location>
</feature>
<dbReference type="PANTHER" id="PTHR42085">
    <property type="entry name" value="F-BOX DOMAIN-CONTAINING PROTEIN"/>
    <property type="match status" value="1"/>
</dbReference>
<dbReference type="InterPro" id="IPR038883">
    <property type="entry name" value="AN11006-like"/>
</dbReference>